<feature type="region of interest" description="Disordered" evidence="1">
    <location>
        <begin position="408"/>
        <end position="436"/>
    </location>
</feature>
<dbReference type="Pfam" id="PF02470">
    <property type="entry name" value="MlaD"/>
    <property type="match status" value="1"/>
</dbReference>
<dbReference type="InterPro" id="IPR003399">
    <property type="entry name" value="Mce/MlaD"/>
</dbReference>
<keyword evidence="2" id="KW-1133">Transmembrane helix</keyword>
<accession>A0ABU8M586</accession>
<name>A0ABU8M586_9PSEU</name>
<dbReference type="Proteomes" id="UP001369736">
    <property type="component" value="Unassembled WGS sequence"/>
</dbReference>
<dbReference type="EMBL" id="JBBEGM010000003">
    <property type="protein sequence ID" value="MEJ2861563.1"/>
    <property type="molecule type" value="Genomic_DNA"/>
</dbReference>
<gene>
    <name evidence="4" type="ORF">WCD58_10370</name>
</gene>
<dbReference type="PANTHER" id="PTHR33371:SF4">
    <property type="entry name" value="INTERMEMBRANE PHOSPHOLIPID TRANSPORT SYSTEM BINDING PROTEIN MLAD"/>
    <property type="match status" value="1"/>
</dbReference>
<dbReference type="InterPro" id="IPR052336">
    <property type="entry name" value="MlaD_Phospholipid_Transporter"/>
</dbReference>
<dbReference type="RefSeq" id="WP_337702358.1">
    <property type="nucleotide sequence ID" value="NZ_JBBEGM010000003.1"/>
</dbReference>
<evidence type="ECO:0000313" key="4">
    <source>
        <dbReference type="EMBL" id="MEJ2861563.1"/>
    </source>
</evidence>
<sequence length="436" mass="45866">MKAIKVPASAVGHGRLAVVVAFTLAVVLVLAWMWSFTGVKVPFFTSDRAYAVSADVDTVRNLVPFADVQIAGVRVGVVERITEAPGGRRLELRFDEEAVPLHEGASIRVSEKSLAGQYYVDVVDGTGPPLDSGTVLPPSGVRPSVDLRDVLQGLDEPTRASLGSMLRATGEGTAGRSEDIGRLVTGLTRLGDHGGDALDALAAQSQDLTRLSNELGTVFATVDTDRGRIAQVVRDANRVTAATAGQREALEASVRRLPGLLASTRTASGELSRLSGSLAPVAADLNRAAPDLGAALLELPATTRDLRGLLPSLDGVLDRAPATLDRIPATGADVRAFVGPATEMLRDLNPALRYLRPYGPEAGQFFANFAAGMDHPTADGQIYIPLQAVENPYALRPNPLQLPTGVIAGENAYPAPGSLDDRGPQGPFPRVERDGE</sequence>
<evidence type="ECO:0000256" key="2">
    <source>
        <dbReference type="SAM" id="Phobius"/>
    </source>
</evidence>
<evidence type="ECO:0000313" key="5">
    <source>
        <dbReference type="Proteomes" id="UP001369736"/>
    </source>
</evidence>
<dbReference type="PANTHER" id="PTHR33371">
    <property type="entry name" value="INTERMEMBRANE PHOSPHOLIPID TRANSPORT SYSTEM BINDING PROTEIN MLAD-RELATED"/>
    <property type="match status" value="1"/>
</dbReference>
<keyword evidence="5" id="KW-1185">Reference proteome</keyword>
<protein>
    <submittedName>
        <fullName evidence="4">MlaD family protein</fullName>
    </submittedName>
</protein>
<evidence type="ECO:0000259" key="3">
    <source>
        <dbReference type="Pfam" id="PF02470"/>
    </source>
</evidence>
<keyword evidence="2" id="KW-0472">Membrane</keyword>
<organism evidence="4 5">
    <name type="scientific">Actinomycetospora flava</name>
    <dbReference type="NCBI Taxonomy" id="3129232"/>
    <lineage>
        <taxon>Bacteria</taxon>
        <taxon>Bacillati</taxon>
        <taxon>Actinomycetota</taxon>
        <taxon>Actinomycetes</taxon>
        <taxon>Pseudonocardiales</taxon>
        <taxon>Pseudonocardiaceae</taxon>
        <taxon>Actinomycetospora</taxon>
    </lineage>
</organism>
<keyword evidence="2" id="KW-0812">Transmembrane</keyword>
<proteinExistence type="predicted"/>
<comment type="caution">
    <text evidence="4">The sequence shown here is derived from an EMBL/GenBank/DDBJ whole genome shotgun (WGS) entry which is preliminary data.</text>
</comment>
<reference evidence="4 5" key="1">
    <citation type="submission" date="2024-03" db="EMBL/GenBank/DDBJ databases">
        <title>Actinomycetospora sp. OC33-EN07, a novel actinomycete isolated from wild orchid (Aerides multiflora).</title>
        <authorList>
            <person name="Suriyachadkun C."/>
        </authorList>
    </citation>
    <scope>NUCLEOTIDE SEQUENCE [LARGE SCALE GENOMIC DNA]</scope>
    <source>
        <strain evidence="4 5">OC33-EN07</strain>
    </source>
</reference>
<feature type="domain" description="Mce/MlaD" evidence="3">
    <location>
        <begin position="49"/>
        <end position="125"/>
    </location>
</feature>
<evidence type="ECO:0000256" key="1">
    <source>
        <dbReference type="SAM" id="MobiDB-lite"/>
    </source>
</evidence>
<feature type="transmembrane region" description="Helical" evidence="2">
    <location>
        <begin position="12"/>
        <end position="34"/>
    </location>
</feature>